<feature type="chain" id="PRO_5024404850" evidence="4">
    <location>
        <begin position="28"/>
        <end position="136"/>
    </location>
</feature>
<dbReference type="PANTHER" id="PTHR33122:SF69">
    <property type="entry name" value="LIPID TRANSFER PROTEIN"/>
    <property type="match status" value="1"/>
</dbReference>
<dbReference type="InterPro" id="IPR016140">
    <property type="entry name" value="Bifunc_inhib/LTP/seed_store"/>
</dbReference>
<protein>
    <submittedName>
        <fullName evidence="6">Lipid-transfer protein DIR1</fullName>
    </submittedName>
</protein>
<dbReference type="PANTHER" id="PTHR33122">
    <property type="entry name" value="LIPID BINDING PROTEIN-RELATED"/>
    <property type="match status" value="1"/>
</dbReference>
<dbReference type="Proteomes" id="UP000327157">
    <property type="component" value="Chromosome 12"/>
</dbReference>
<dbReference type="AlphaFoldDB" id="A0A5N5HWQ8"/>
<dbReference type="Gene3D" id="1.10.110.10">
    <property type="entry name" value="Plant lipid-transfer and hydrophobic proteins"/>
    <property type="match status" value="1"/>
</dbReference>
<reference evidence="7" key="2">
    <citation type="submission" date="2019-10" db="EMBL/GenBank/DDBJ databases">
        <title>A de novo genome assembly of a pear dwarfing rootstock.</title>
        <authorList>
            <person name="Wang F."/>
            <person name="Wang J."/>
            <person name="Li S."/>
            <person name="Zhang Y."/>
            <person name="Fang M."/>
            <person name="Ma L."/>
            <person name="Zhao Y."/>
            <person name="Jiang S."/>
        </authorList>
    </citation>
    <scope>NUCLEOTIDE SEQUENCE [LARGE SCALE GENOMIC DNA]</scope>
</reference>
<evidence type="ECO:0000256" key="4">
    <source>
        <dbReference type="SAM" id="SignalP"/>
    </source>
</evidence>
<evidence type="ECO:0000313" key="6">
    <source>
        <dbReference type="EMBL" id="KAB2630582.1"/>
    </source>
</evidence>
<keyword evidence="3" id="KW-0446">Lipid-binding</keyword>
<dbReference type="GO" id="GO:0005504">
    <property type="term" value="F:fatty acid binding"/>
    <property type="evidence" value="ECO:0007669"/>
    <property type="project" value="InterPro"/>
</dbReference>
<evidence type="ECO:0000256" key="1">
    <source>
        <dbReference type="ARBA" id="ARBA00003211"/>
    </source>
</evidence>
<dbReference type="SUPFAM" id="SSF47699">
    <property type="entry name" value="Bifunctional inhibitor/lipid-transfer protein/seed storage 2S albumin"/>
    <property type="match status" value="1"/>
</dbReference>
<dbReference type="EMBL" id="SMOL01000143">
    <property type="protein sequence ID" value="KAB2630582.1"/>
    <property type="molecule type" value="Genomic_DNA"/>
</dbReference>
<comment type="caution">
    <text evidence="6">The sequence shown here is derived from an EMBL/GenBank/DDBJ whole genome shotgun (WGS) entry which is preliminary data.</text>
</comment>
<comment type="function">
    <text evidence="1">Plant non-specific lipid-transfer proteins transfer phospholipids as well as galactolipids across membranes. May play a role in wax or cutin deposition in the cell walls of expanding epidermal cells and certain secretory tissues.</text>
</comment>
<dbReference type="OrthoDB" id="678526at2759"/>
<evidence type="ECO:0000259" key="5">
    <source>
        <dbReference type="Pfam" id="PF00234"/>
    </source>
</evidence>
<proteinExistence type="predicted"/>
<reference evidence="6 7" key="1">
    <citation type="submission" date="2019-09" db="EMBL/GenBank/DDBJ databases">
        <authorList>
            <person name="Ou C."/>
        </authorList>
    </citation>
    <scope>NUCLEOTIDE SEQUENCE [LARGE SCALE GENOMIC DNA]</scope>
    <source>
        <strain evidence="6">S2</strain>
        <tissue evidence="6">Leaf</tissue>
    </source>
</reference>
<feature type="signal peptide" evidence="4">
    <location>
        <begin position="1"/>
        <end position="27"/>
    </location>
</feature>
<gene>
    <name evidence="6" type="ORF">D8674_008101</name>
</gene>
<evidence type="ECO:0000313" key="7">
    <source>
        <dbReference type="Proteomes" id="UP000327157"/>
    </source>
</evidence>
<evidence type="ECO:0000256" key="2">
    <source>
        <dbReference type="ARBA" id="ARBA00022448"/>
    </source>
</evidence>
<keyword evidence="7" id="KW-1185">Reference proteome</keyword>
<dbReference type="InterPro" id="IPR036312">
    <property type="entry name" value="Bifun_inhib/LTP/seed_sf"/>
</dbReference>
<dbReference type="Pfam" id="PF00234">
    <property type="entry name" value="Tryp_alpha_amyl"/>
    <property type="match status" value="1"/>
</dbReference>
<keyword evidence="2" id="KW-0813">Transport</keyword>
<feature type="domain" description="Bifunctional inhibitor/plant lipid transfer protein/seed storage helical" evidence="5">
    <location>
        <begin position="42"/>
        <end position="112"/>
    </location>
</feature>
<name>A0A5N5HWQ8_9ROSA</name>
<dbReference type="GO" id="GO:0009627">
    <property type="term" value="P:systemic acquired resistance"/>
    <property type="evidence" value="ECO:0007669"/>
    <property type="project" value="InterPro"/>
</dbReference>
<accession>A0A5N5HWQ8</accession>
<organism evidence="6 7">
    <name type="scientific">Pyrus ussuriensis x Pyrus communis</name>
    <dbReference type="NCBI Taxonomy" id="2448454"/>
    <lineage>
        <taxon>Eukaryota</taxon>
        <taxon>Viridiplantae</taxon>
        <taxon>Streptophyta</taxon>
        <taxon>Embryophyta</taxon>
        <taxon>Tracheophyta</taxon>
        <taxon>Spermatophyta</taxon>
        <taxon>Magnoliopsida</taxon>
        <taxon>eudicotyledons</taxon>
        <taxon>Gunneridae</taxon>
        <taxon>Pentapetalae</taxon>
        <taxon>rosids</taxon>
        <taxon>fabids</taxon>
        <taxon>Rosales</taxon>
        <taxon>Rosaceae</taxon>
        <taxon>Amygdaloideae</taxon>
        <taxon>Maleae</taxon>
        <taxon>Pyrus</taxon>
    </lineage>
</organism>
<keyword evidence="4" id="KW-0732">Signal</keyword>
<dbReference type="CDD" id="cd00010">
    <property type="entry name" value="AAI_LTSS"/>
    <property type="match status" value="1"/>
</dbReference>
<evidence type="ECO:0000256" key="3">
    <source>
        <dbReference type="ARBA" id="ARBA00023121"/>
    </source>
</evidence>
<reference evidence="6 7" key="3">
    <citation type="submission" date="2019-11" db="EMBL/GenBank/DDBJ databases">
        <title>A de novo genome assembly of a pear dwarfing rootstock.</title>
        <authorList>
            <person name="Wang F."/>
            <person name="Wang J."/>
            <person name="Li S."/>
            <person name="Zhang Y."/>
            <person name="Fang M."/>
            <person name="Ma L."/>
            <person name="Zhao Y."/>
            <person name="Jiang S."/>
        </authorList>
    </citation>
    <scope>NUCLEOTIDE SEQUENCE [LARGE SCALE GENOMIC DNA]</scope>
    <source>
        <strain evidence="6">S2</strain>
        <tissue evidence="6">Leaf</tissue>
    </source>
</reference>
<sequence length="136" mass="14255">MATAVKFICVLGFLAVLSIAVIERADGASACGKASPDEEAFKFAPCAAAAQYEKAAVSNSCCQQVKRLGQNPSCLCAILLSNTSKSSGVKPEVAITIPKRCNFANRPVGYKCGGKVEGRGVVWLRNLKQLATSVTN</sequence>
<dbReference type="InterPro" id="IPR039265">
    <property type="entry name" value="DIR1-like"/>
</dbReference>